<organism evidence="3 4">
    <name type="scientific">Aquirhabdus parva</name>
    <dbReference type="NCBI Taxonomy" id="2283318"/>
    <lineage>
        <taxon>Bacteria</taxon>
        <taxon>Pseudomonadati</taxon>
        <taxon>Pseudomonadota</taxon>
        <taxon>Gammaproteobacteria</taxon>
        <taxon>Moraxellales</taxon>
        <taxon>Moraxellaceae</taxon>
        <taxon>Aquirhabdus</taxon>
    </lineage>
</organism>
<dbReference type="PANTHER" id="PTHR32309:SF13">
    <property type="entry name" value="FERRIC ENTEROBACTIN TRANSPORT PROTEIN FEPE"/>
    <property type="match status" value="1"/>
</dbReference>
<feature type="coiled-coil region" evidence="1">
    <location>
        <begin position="169"/>
        <end position="196"/>
    </location>
</feature>
<dbReference type="EMBL" id="CP031222">
    <property type="protein sequence ID" value="AXI04272.1"/>
    <property type="molecule type" value="Genomic_DNA"/>
</dbReference>
<keyword evidence="1" id="KW-0175">Coiled coil</keyword>
<accession>A0A345PAG3</accession>
<protein>
    <recommendedName>
        <fullName evidence="5">Polysaccharide chain length determinant N-terminal domain-containing protein</fullName>
    </recommendedName>
</protein>
<evidence type="ECO:0000256" key="1">
    <source>
        <dbReference type="SAM" id="Coils"/>
    </source>
</evidence>
<dbReference type="InterPro" id="IPR050445">
    <property type="entry name" value="Bact_polysacc_biosynth/exp"/>
</dbReference>
<gene>
    <name evidence="3" type="ORF">HYN46_16375</name>
</gene>
<proteinExistence type="predicted"/>
<dbReference type="PANTHER" id="PTHR32309">
    <property type="entry name" value="TYROSINE-PROTEIN KINASE"/>
    <property type="match status" value="1"/>
</dbReference>
<keyword evidence="4" id="KW-1185">Reference proteome</keyword>
<dbReference type="GO" id="GO:0004713">
    <property type="term" value="F:protein tyrosine kinase activity"/>
    <property type="evidence" value="ECO:0007669"/>
    <property type="project" value="TreeGrafter"/>
</dbReference>
<sequence>MKSLEIIPMPNSNEANSIEDTLDLSILWQVIKISWRRMFITIFVAMIISLLLAFILPKKWEATGTLQVGRMPSLSGDSRLIEEPPQTVERIKLREFKENVLARMHLPTEEHIDNRSDLVYKSLKGATITGADFVDLVVRGYSMNDAANTLNAATAELKAQHLLIVQPIKNRLTKELAEINDKLNQATLEEKNINNQMSAAGIYKPNAPFSPSIVASNLLVAKESEIRALKAQQIQYNALLASFDEQSTKIINRIYVSKMAIFPNKIIFLGLGFIIGSLIAFGLALHRYSKISSLPEPR</sequence>
<dbReference type="AlphaFoldDB" id="A0A345PAG3"/>
<dbReference type="OrthoDB" id="6006748at2"/>
<evidence type="ECO:0000256" key="2">
    <source>
        <dbReference type="SAM" id="Phobius"/>
    </source>
</evidence>
<dbReference type="Proteomes" id="UP000253940">
    <property type="component" value="Chromosome"/>
</dbReference>
<evidence type="ECO:0008006" key="5">
    <source>
        <dbReference type="Google" id="ProtNLM"/>
    </source>
</evidence>
<keyword evidence="2" id="KW-1133">Transmembrane helix</keyword>
<keyword evidence="2" id="KW-0812">Transmembrane</keyword>
<reference evidence="3 4" key="1">
    <citation type="submission" date="2018-07" db="EMBL/GenBank/DDBJ databases">
        <title>Genome sequencing of Moraxellaceae gen. HYN0046.</title>
        <authorList>
            <person name="Kim M."/>
            <person name="Yi H."/>
        </authorList>
    </citation>
    <scope>NUCLEOTIDE SEQUENCE [LARGE SCALE GENOMIC DNA]</scope>
    <source>
        <strain evidence="3 4">HYN0046</strain>
    </source>
</reference>
<dbReference type="KEGG" id="mbah:HYN46_16375"/>
<name>A0A345PAG3_9GAMM</name>
<feature type="transmembrane region" description="Helical" evidence="2">
    <location>
        <begin position="266"/>
        <end position="288"/>
    </location>
</feature>
<evidence type="ECO:0000313" key="3">
    <source>
        <dbReference type="EMBL" id="AXI04272.1"/>
    </source>
</evidence>
<evidence type="ECO:0000313" key="4">
    <source>
        <dbReference type="Proteomes" id="UP000253940"/>
    </source>
</evidence>
<dbReference type="GO" id="GO:0005886">
    <property type="term" value="C:plasma membrane"/>
    <property type="evidence" value="ECO:0007669"/>
    <property type="project" value="TreeGrafter"/>
</dbReference>
<feature type="transmembrane region" description="Helical" evidence="2">
    <location>
        <begin position="38"/>
        <end position="56"/>
    </location>
</feature>
<keyword evidence="2" id="KW-0472">Membrane</keyword>